<proteinExistence type="inferred from homology"/>
<name>A0ABY7DK22_MYAAR</name>
<dbReference type="Proteomes" id="UP001164746">
    <property type="component" value="Chromosome 2"/>
</dbReference>
<dbReference type="EMBL" id="CP111013">
    <property type="protein sequence ID" value="WAQ97052.1"/>
    <property type="molecule type" value="Genomic_DNA"/>
</dbReference>
<evidence type="ECO:0000259" key="3">
    <source>
        <dbReference type="PROSITE" id="PS50207"/>
    </source>
</evidence>
<evidence type="ECO:0000259" key="4">
    <source>
        <dbReference type="PROSITE" id="PS50208"/>
    </source>
</evidence>
<feature type="region of interest" description="Disordered" evidence="2">
    <location>
        <begin position="148"/>
        <end position="210"/>
    </location>
</feature>
<dbReference type="SUPFAM" id="SSF52129">
    <property type="entry name" value="Caspase-like"/>
    <property type="match status" value="2"/>
</dbReference>
<feature type="domain" description="Caspase family p10" evidence="3">
    <location>
        <begin position="279"/>
        <end position="366"/>
    </location>
</feature>
<dbReference type="PROSITE" id="PS50207">
    <property type="entry name" value="CASPASE_P10"/>
    <property type="match status" value="1"/>
</dbReference>
<dbReference type="Pfam" id="PF00656">
    <property type="entry name" value="Peptidase_C14"/>
    <property type="match status" value="1"/>
</dbReference>
<sequence length="366" mass="40411">MAYELGSGSVRGYAVLLAYEKFNNGANRTGGDKDLVNMKKIARDMRLEQINQGENNEKNLTKHQTLKVLEDARGILSQKNDCQMFVFIISTHGKELPNPSARGQKDHALSCSDDVDPTWYMVKGTELMNPDGRMLMSKDKTRISVVRNIGAGSQTSADSETMETGTKDETEADARGGGDSKPMQATPATRETEDDASRTMPPEPTHFPIQVSEGTETNTKHLPIQESGNGSHAQQTVAVTNSPQTVPIIPPYNPHDRWGHGNKTYIKDPMPRGVKCNRDTLIMSAVPSGMMAWRDTENGSWLIACVKEALENEKQKKEMVNFMSVLTTVTSMMAGMETNTKHNNPAVHQMKAVPVIEHQLLKKLSV</sequence>
<evidence type="ECO:0008006" key="7">
    <source>
        <dbReference type="Google" id="ProtNLM"/>
    </source>
</evidence>
<dbReference type="InterPro" id="IPR029030">
    <property type="entry name" value="Caspase-like_dom_sf"/>
</dbReference>
<feature type="compositionally biased region" description="Polar residues" evidence="2">
    <location>
        <begin position="151"/>
        <end position="164"/>
    </location>
</feature>
<evidence type="ECO:0000313" key="5">
    <source>
        <dbReference type="EMBL" id="WAQ97052.1"/>
    </source>
</evidence>
<dbReference type="Gene3D" id="3.30.70.1470">
    <property type="entry name" value="Caspase-like"/>
    <property type="match status" value="1"/>
</dbReference>
<dbReference type="PROSITE" id="PS50208">
    <property type="entry name" value="CASPASE_P20"/>
    <property type="match status" value="1"/>
</dbReference>
<dbReference type="InterPro" id="IPR011600">
    <property type="entry name" value="Pept_C14_caspase"/>
</dbReference>
<comment type="similarity">
    <text evidence="1">Belongs to the peptidase C14A family.</text>
</comment>
<protein>
    <recommendedName>
        <fullName evidence="7">Caspase family p20 domain-containing protein</fullName>
    </recommendedName>
</protein>
<evidence type="ECO:0000256" key="1">
    <source>
        <dbReference type="RuleBase" id="RU003971"/>
    </source>
</evidence>
<feature type="compositionally biased region" description="Basic and acidic residues" evidence="2">
    <location>
        <begin position="165"/>
        <end position="178"/>
    </location>
</feature>
<dbReference type="InterPro" id="IPR001309">
    <property type="entry name" value="Pept_C14_p20"/>
</dbReference>
<reference evidence="5" key="1">
    <citation type="submission" date="2022-11" db="EMBL/GenBank/DDBJ databases">
        <title>Centuries of genome instability and evolution in soft-shell clam transmissible cancer (bioRxiv).</title>
        <authorList>
            <person name="Hart S.F.M."/>
            <person name="Yonemitsu M.A."/>
            <person name="Giersch R.M."/>
            <person name="Beal B.F."/>
            <person name="Arriagada G."/>
            <person name="Davis B.W."/>
            <person name="Ostrander E.A."/>
            <person name="Goff S.P."/>
            <person name="Metzger M.J."/>
        </authorList>
    </citation>
    <scope>NUCLEOTIDE SEQUENCE</scope>
    <source>
        <strain evidence="5">MELC-2E11</strain>
        <tissue evidence="5">Siphon/mantle</tissue>
    </source>
</reference>
<evidence type="ECO:0000256" key="2">
    <source>
        <dbReference type="SAM" id="MobiDB-lite"/>
    </source>
</evidence>
<keyword evidence="6" id="KW-1185">Reference proteome</keyword>
<dbReference type="InterPro" id="IPR002138">
    <property type="entry name" value="Pept_C14_p10"/>
</dbReference>
<accession>A0ABY7DK22</accession>
<evidence type="ECO:0000313" key="6">
    <source>
        <dbReference type="Proteomes" id="UP001164746"/>
    </source>
</evidence>
<organism evidence="5 6">
    <name type="scientific">Mya arenaria</name>
    <name type="common">Soft-shell clam</name>
    <dbReference type="NCBI Taxonomy" id="6604"/>
    <lineage>
        <taxon>Eukaryota</taxon>
        <taxon>Metazoa</taxon>
        <taxon>Spiralia</taxon>
        <taxon>Lophotrochozoa</taxon>
        <taxon>Mollusca</taxon>
        <taxon>Bivalvia</taxon>
        <taxon>Autobranchia</taxon>
        <taxon>Heteroconchia</taxon>
        <taxon>Euheterodonta</taxon>
        <taxon>Imparidentia</taxon>
        <taxon>Neoheterodontei</taxon>
        <taxon>Myida</taxon>
        <taxon>Myoidea</taxon>
        <taxon>Myidae</taxon>
        <taxon>Mya</taxon>
    </lineage>
</organism>
<gene>
    <name evidence="5" type="ORF">MAR_029742</name>
</gene>
<dbReference type="Gene3D" id="3.40.50.1460">
    <property type="match status" value="1"/>
</dbReference>
<feature type="domain" description="Caspase family p20" evidence="4">
    <location>
        <begin position="10"/>
        <end position="95"/>
    </location>
</feature>